<reference evidence="2" key="2">
    <citation type="submission" date="2018-05" db="EMBL/GenBank/DDBJ databases">
        <title>OpunRS2 (Oryza punctata Reference Sequence Version 2).</title>
        <authorList>
            <person name="Zhang J."/>
            <person name="Kudrna D."/>
            <person name="Lee S."/>
            <person name="Talag J."/>
            <person name="Welchert J."/>
            <person name="Wing R.A."/>
        </authorList>
    </citation>
    <scope>NUCLEOTIDE SEQUENCE [LARGE SCALE GENOMIC DNA]</scope>
</reference>
<feature type="region of interest" description="Disordered" evidence="1">
    <location>
        <begin position="96"/>
        <end position="137"/>
    </location>
</feature>
<dbReference type="AlphaFoldDB" id="A0A0E0LBM7"/>
<dbReference type="Proteomes" id="UP000026962">
    <property type="component" value="Chromosome 6"/>
</dbReference>
<proteinExistence type="predicted"/>
<evidence type="ECO:0000313" key="2">
    <source>
        <dbReference type="EnsemblPlants" id="OPUNC06G13870.1"/>
    </source>
</evidence>
<sequence length="137" mass="14094">MTAAGEASRSSILFSLGGYPGGEAPMAPKRCTAPLHSPEHVLLRNAIEGVTETAIESASVEGRRRSPSRLSSSTPCCNLVPARTTLFLAVPPTAVTTDTCSGTDASPHAAARGRRRWRGAPALAPIPPQGEGGGRGH</sequence>
<keyword evidence="3" id="KW-1185">Reference proteome</keyword>
<dbReference type="EnsemblPlants" id="OPUNC06G13870.1">
    <property type="protein sequence ID" value="OPUNC06G13870.1"/>
    <property type="gene ID" value="OPUNC06G13870"/>
</dbReference>
<evidence type="ECO:0000256" key="1">
    <source>
        <dbReference type="SAM" id="MobiDB-lite"/>
    </source>
</evidence>
<dbReference type="HOGENOM" id="CLU_1868452_0_0_1"/>
<protein>
    <submittedName>
        <fullName evidence="2">Uncharacterized protein</fullName>
    </submittedName>
</protein>
<accession>A0A0E0LBM7</accession>
<dbReference type="Gramene" id="OPUNC06G13870.1">
    <property type="protein sequence ID" value="OPUNC06G13870.1"/>
    <property type="gene ID" value="OPUNC06G13870"/>
</dbReference>
<reference evidence="2" key="1">
    <citation type="submission" date="2015-04" db="UniProtKB">
        <authorList>
            <consortium name="EnsemblPlants"/>
        </authorList>
    </citation>
    <scope>IDENTIFICATION</scope>
</reference>
<evidence type="ECO:0000313" key="3">
    <source>
        <dbReference type="Proteomes" id="UP000026962"/>
    </source>
</evidence>
<organism evidence="2">
    <name type="scientific">Oryza punctata</name>
    <name type="common">Red rice</name>
    <dbReference type="NCBI Taxonomy" id="4537"/>
    <lineage>
        <taxon>Eukaryota</taxon>
        <taxon>Viridiplantae</taxon>
        <taxon>Streptophyta</taxon>
        <taxon>Embryophyta</taxon>
        <taxon>Tracheophyta</taxon>
        <taxon>Spermatophyta</taxon>
        <taxon>Magnoliopsida</taxon>
        <taxon>Liliopsida</taxon>
        <taxon>Poales</taxon>
        <taxon>Poaceae</taxon>
        <taxon>BOP clade</taxon>
        <taxon>Oryzoideae</taxon>
        <taxon>Oryzeae</taxon>
        <taxon>Oryzinae</taxon>
        <taxon>Oryza</taxon>
    </lineage>
</organism>
<name>A0A0E0LBM7_ORYPU</name>